<dbReference type="HOGENOM" id="CLU_016455_4_0_11"/>
<name>H8GAJ8_9PSEU</name>
<keyword evidence="3" id="KW-0472">Membrane</keyword>
<protein>
    <submittedName>
        <fullName evidence="5">Cell envelope-related function transcriptional attenuator common domain</fullName>
    </submittedName>
</protein>
<dbReference type="InterPro" id="IPR004474">
    <property type="entry name" value="LytR_CpsA_psr"/>
</dbReference>
<dbReference type="Proteomes" id="UP000004705">
    <property type="component" value="Chromosome"/>
</dbReference>
<keyword evidence="3" id="KW-1133">Transmembrane helix</keyword>
<dbReference type="InterPro" id="IPR050922">
    <property type="entry name" value="LytR/CpsA/Psr_CW_biosynth"/>
</dbReference>
<organism evidence="5 6">
    <name type="scientific">Saccharomonospora azurea NA-128</name>
    <dbReference type="NCBI Taxonomy" id="882081"/>
    <lineage>
        <taxon>Bacteria</taxon>
        <taxon>Bacillati</taxon>
        <taxon>Actinomycetota</taxon>
        <taxon>Actinomycetes</taxon>
        <taxon>Pseudonocardiales</taxon>
        <taxon>Pseudonocardiaceae</taxon>
        <taxon>Saccharomonospora</taxon>
    </lineage>
</organism>
<dbReference type="Gene3D" id="3.40.630.190">
    <property type="entry name" value="LCP protein"/>
    <property type="match status" value="1"/>
</dbReference>
<evidence type="ECO:0000256" key="3">
    <source>
        <dbReference type="SAM" id="Phobius"/>
    </source>
</evidence>
<dbReference type="Pfam" id="PF03816">
    <property type="entry name" value="LytR_cpsA_psr"/>
    <property type="match status" value="1"/>
</dbReference>
<dbReference type="NCBIfam" id="TIGR00350">
    <property type="entry name" value="lytR_cpsA_psr"/>
    <property type="match status" value="1"/>
</dbReference>
<dbReference type="PANTHER" id="PTHR33392">
    <property type="entry name" value="POLYISOPRENYL-TEICHOIC ACID--PEPTIDOGLYCAN TEICHOIC ACID TRANSFERASE TAGU"/>
    <property type="match status" value="1"/>
</dbReference>
<evidence type="ECO:0000313" key="5">
    <source>
        <dbReference type="EMBL" id="EHY90663.1"/>
    </source>
</evidence>
<accession>H8GAJ8</accession>
<keyword evidence="6" id="KW-1185">Reference proteome</keyword>
<dbReference type="AlphaFoldDB" id="H8GAJ8"/>
<evidence type="ECO:0000313" key="6">
    <source>
        <dbReference type="Proteomes" id="UP000004705"/>
    </source>
</evidence>
<evidence type="ECO:0000256" key="2">
    <source>
        <dbReference type="SAM" id="MobiDB-lite"/>
    </source>
</evidence>
<dbReference type="PANTHER" id="PTHR33392:SF6">
    <property type="entry name" value="POLYISOPRENYL-TEICHOIC ACID--PEPTIDOGLYCAN TEICHOIC ACID TRANSFERASE TAGU"/>
    <property type="match status" value="1"/>
</dbReference>
<proteinExistence type="inferred from homology"/>
<keyword evidence="3" id="KW-0812">Transmembrane</keyword>
<feature type="transmembrane region" description="Helical" evidence="3">
    <location>
        <begin position="44"/>
        <end position="65"/>
    </location>
</feature>
<comment type="similarity">
    <text evidence="1">Belongs to the LytR/CpsA/Psr (LCP) family.</text>
</comment>
<dbReference type="RefSeq" id="WP_005444160.1">
    <property type="nucleotide sequence ID" value="NZ_CM001466.1"/>
</dbReference>
<evidence type="ECO:0000259" key="4">
    <source>
        <dbReference type="Pfam" id="PF03816"/>
    </source>
</evidence>
<feature type="domain" description="Cell envelope-related transcriptional attenuator" evidence="4">
    <location>
        <begin position="99"/>
        <end position="256"/>
    </location>
</feature>
<dbReference type="EMBL" id="CM001466">
    <property type="protein sequence ID" value="EHY90663.1"/>
    <property type="molecule type" value="Genomic_DNA"/>
</dbReference>
<sequence>MTDDRTESLIRDALAHEANRAVDPNVVRNQLARSARAPRRRGPALIAATVAGVAGVTIAVTAIVVPGTGQEPDHSMPAAEQSVSEPTLVIAGMDANGQSDTVLLSRVRSDGVAVVSLPRDAWVEVPGHGQQRLSTAYQLGRQAALDAGQSEEDADRKGATTLVDTVATLTGESVDHYALVDTAAVGAVTTAIGGVEVCVHEAHHDPLSGVDLDAGRQTVSGDQALAFLRQRRDLPEGDLDRMTRLQSFGESLFHSLADSEDAFTTVAGALDGHVRTDENLDVLGLAEKLASMSDPGLTTATIPIADPEQTAPGGMAVIGVEEDEVREFVGAFLDGETPEGTTPELRPTSEPRCVN</sequence>
<evidence type="ECO:0000256" key="1">
    <source>
        <dbReference type="ARBA" id="ARBA00006068"/>
    </source>
</evidence>
<reference evidence="5 6" key="1">
    <citation type="journal article" date="2012" name="Stand. Genomic Sci.">
        <title>Genome sequence of the soil bacterium Saccharomonospora azurea type strain (NA-128(T)).</title>
        <authorList>
            <person name="Klenk H.P."/>
            <person name="Held B."/>
            <person name="Lucas S."/>
            <person name="Lapidus A."/>
            <person name="Copeland A."/>
            <person name="Hammon N."/>
            <person name="Pitluck S."/>
            <person name="Goodwin L.A."/>
            <person name="Han C."/>
            <person name="Tapia R."/>
            <person name="Brambilla E.M."/>
            <person name="Potter G."/>
            <person name="Land M."/>
            <person name="Ivanova N."/>
            <person name="Rohde M."/>
            <person name="Goker M."/>
            <person name="Detter J.C."/>
            <person name="Kyrpides N.C."/>
            <person name="Woyke T."/>
        </authorList>
    </citation>
    <scope>NUCLEOTIDE SEQUENCE [LARGE SCALE GENOMIC DNA]</scope>
    <source>
        <strain evidence="5 6">NA-128</strain>
    </source>
</reference>
<feature type="region of interest" description="Disordered" evidence="2">
    <location>
        <begin position="334"/>
        <end position="355"/>
    </location>
</feature>
<gene>
    <name evidence="5" type="ORF">SacazDRAFT_03803</name>
</gene>
<dbReference type="OrthoDB" id="9782542at2"/>